<keyword evidence="1" id="KW-1133">Transmembrane helix</keyword>
<dbReference type="EMBL" id="BEXD01004204">
    <property type="protein sequence ID" value="GBC08285.1"/>
    <property type="molecule type" value="Genomic_DNA"/>
</dbReference>
<accession>A0A2Z6SAT2</accession>
<reference evidence="3" key="2">
    <citation type="submission" date="2019-10" db="EMBL/GenBank/DDBJ databases">
        <title>Conservation and host-specific expression of non-tandemly repeated heterogenous ribosome RNA gene in arbuscular mycorrhizal fungi.</title>
        <authorList>
            <person name="Maeda T."/>
            <person name="Kobayashi Y."/>
            <person name="Nakagawa T."/>
            <person name="Ezawa T."/>
            <person name="Yamaguchi K."/>
            <person name="Bino T."/>
            <person name="Nishimoto Y."/>
            <person name="Shigenobu S."/>
            <person name="Kawaguchi M."/>
        </authorList>
    </citation>
    <scope>NUCLEOTIDE SEQUENCE</scope>
    <source>
        <strain evidence="3">HR1</strain>
    </source>
</reference>
<evidence type="ECO:0000313" key="2">
    <source>
        <dbReference type="EMBL" id="GBC08285.1"/>
    </source>
</evidence>
<comment type="caution">
    <text evidence="2">The sequence shown here is derived from an EMBL/GenBank/DDBJ whole genome shotgun (WGS) entry which is preliminary data.</text>
</comment>
<keyword evidence="1" id="KW-0472">Membrane</keyword>
<protein>
    <submittedName>
        <fullName evidence="2">Uncharacterized protein</fullName>
    </submittedName>
</protein>
<proteinExistence type="predicted"/>
<dbReference type="AlphaFoldDB" id="A0A2Z6SAT2"/>
<keyword evidence="1" id="KW-0812">Transmembrane</keyword>
<gene>
    <name evidence="3" type="ORF">RCL2_000732400</name>
    <name evidence="2" type="ORF">RclHR1_00800012</name>
</gene>
<evidence type="ECO:0000313" key="3">
    <source>
        <dbReference type="EMBL" id="GES80023.1"/>
    </source>
</evidence>
<evidence type="ECO:0000256" key="1">
    <source>
        <dbReference type="SAM" id="Phobius"/>
    </source>
</evidence>
<name>A0A2Z6SAT2_9GLOM</name>
<organism evidence="2 4">
    <name type="scientific">Rhizophagus clarus</name>
    <dbReference type="NCBI Taxonomy" id="94130"/>
    <lineage>
        <taxon>Eukaryota</taxon>
        <taxon>Fungi</taxon>
        <taxon>Fungi incertae sedis</taxon>
        <taxon>Mucoromycota</taxon>
        <taxon>Glomeromycotina</taxon>
        <taxon>Glomeromycetes</taxon>
        <taxon>Glomerales</taxon>
        <taxon>Glomeraceae</taxon>
        <taxon>Rhizophagus</taxon>
    </lineage>
</organism>
<dbReference type="Proteomes" id="UP000615446">
    <property type="component" value="Unassembled WGS sequence"/>
</dbReference>
<feature type="transmembrane region" description="Helical" evidence="1">
    <location>
        <begin position="114"/>
        <end position="133"/>
    </location>
</feature>
<dbReference type="EMBL" id="BLAL01000047">
    <property type="protein sequence ID" value="GES80023.1"/>
    <property type="molecule type" value="Genomic_DNA"/>
</dbReference>
<feature type="transmembrane region" description="Helical" evidence="1">
    <location>
        <begin position="191"/>
        <end position="214"/>
    </location>
</feature>
<feature type="transmembrane region" description="Helical" evidence="1">
    <location>
        <begin position="57"/>
        <end position="77"/>
    </location>
</feature>
<sequence>MSDANAQIASSTTQNALKSKITKKELLKFTLIIELMIFIEVGIPYALYYILRNFMREVWALLIPIALPFIIAMYGLIRRRRVDVMGGVIVLIFGLSAVMTLFKDHPDPRIQLQQKSAVSGIISIIVVLTLIPIKFGTFRMRPLGFYFLRDLGTGGTFGYINSKINLPGLTEDEPINERWERHWTYQYFRRGFIIMTVIWGFGFLVEIIIRYFIIFKSSLSIEQATLFVTILQNFWSLLISNLTFACIWWIKRRGNRMVNDTSASDKPLEL</sequence>
<feature type="transmembrane region" description="Helical" evidence="1">
    <location>
        <begin position="226"/>
        <end position="250"/>
    </location>
</feature>
<feature type="transmembrane region" description="Helical" evidence="1">
    <location>
        <begin position="26"/>
        <end position="51"/>
    </location>
</feature>
<reference evidence="2 4" key="1">
    <citation type="submission" date="2017-11" db="EMBL/GenBank/DDBJ databases">
        <title>The genome of Rhizophagus clarus HR1 reveals common genetic basis of auxotrophy among arbuscular mycorrhizal fungi.</title>
        <authorList>
            <person name="Kobayashi Y."/>
        </authorList>
    </citation>
    <scope>NUCLEOTIDE SEQUENCE [LARGE SCALE GENOMIC DNA]</scope>
    <source>
        <strain evidence="2 4">HR1</strain>
    </source>
</reference>
<feature type="transmembrane region" description="Helical" evidence="1">
    <location>
        <begin position="84"/>
        <end position="102"/>
    </location>
</feature>
<dbReference type="Proteomes" id="UP000247702">
    <property type="component" value="Unassembled WGS sequence"/>
</dbReference>
<keyword evidence="4" id="KW-1185">Reference proteome</keyword>
<evidence type="ECO:0000313" key="4">
    <source>
        <dbReference type="Proteomes" id="UP000247702"/>
    </source>
</evidence>
<dbReference type="OrthoDB" id="10043543at2759"/>